<comment type="caution">
    <text evidence="1">The sequence shown here is derived from an EMBL/GenBank/DDBJ whole genome shotgun (WGS) entry which is preliminary data.</text>
</comment>
<organism evidence="1 2">
    <name type="scientific">Actinophytocola algeriensis</name>
    <dbReference type="NCBI Taxonomy" id="1768010"/>
    <lineage>
        <taxon>Bacteria</taxon>
        <taxon>Bacillati</taxon>
        <taxon>Actinomycetota</taxon>
        <taxon>Actinomycetes</taxon>
        <taxon>Pseudonocardiales</taxon>
        <taxon>Pseudonocardiaceae</taxon>
    </lineage>
</organism>
<gene>
    <name evidence="1" type="ORF">FHR82_001610</name>
</gene>
<evidence type="ECO:0000313" key="1">
    <source>
        <dbReference type="EMBL" id="MBB4905393.1"/>
    </source>
</evidence>
<dbReference type="AlphaFoldDB" id="A0A7W7Q1Z3"/>
<sequence length="47" mass="5392">MRTGFSEAWRTERGIALHGNDAAREEAVEDLLERRDRALAKLPVQQQ</sequence>
<dbReference type="Proteomes" id="UP000520767">
    <property type="component" value="Unassembled WGS sequence"/>
</dbReference>
<evidence type="ECO:0000313" key="2">
    <source>
        <dbReference type="Proteomes" id="UP000520767"/>
    </source>
</evidence>
<reference evidence="1 2" key="1">
    <citation type="submission" date="2020-08" db="EMBL/GenBank/DDBJ databases">
        <title>Genomic Encyclopedia of Type Strains, Phase III (KMG-III): the genomes of soil and plant-associated and newly described type strains.</title>
        <authorList>
            <person name="Whitman W."/>
        </authorList>
    </citation>
    <scope>NUCLEOTIDE SEQUENCE [LARGE SCALE GENOMIC DNA]</scope>
    <source>
        <strain evidence="1 2">CECT 8960</strain>
    </source>
</reference>
<proteinExistence type="predicted"/>
<accession>A0A7W7Q1Z3</accession>
<dbReference type="RefSeq" id="WP_184809638.1">
    <property type="nucleotide sequence ID" value="NZ_JACHJQ010000002.1"/>
</dbReference>
<keyword evidence="2" id="KW-1185">Reference proteome</keyword>
<name>A0A7W7Q1Z3_9PSEU</name>
<protein>
    <submittedName>
        <fullName evidence="1">Uncharacterized protein</fullName>
    </submittedName>
</protein>
<dbReference type="EMBL" id="JACHJQ010000002">
    <property type="protein sequence ID" value="MBB4905393.1"/>
    <property type="molecule type" value="Genomic_DNA"/>
</dbReference>